<name>A0ABV3WM08_9HYPH</name>
<proteinExistence type="inferred from homology"/>
<gene>
    <name evidence="3" type="ORF">V1479_00150</name>
</gene>
<dbReference type="InterPro" id="IPR011008">
    <property type="entry name" value="Dimeric_a/b-barrel"/>
</dbReference>
<comment type="caution">
    <text evidence="3">The sequence shown here is derived from an EMBL/GenBank/DDBJ whole genome shotgun (WGS) entry which is preliminary data.</text>
</comment>
<dbReference type="PANTHER" id="PTHR35174:SF3">
    <property type="entry name" value="BLL7171 PROTEIN"/>
    <property type="match status" value="1"/>
</dbReference>
<dbReference type="Proteomes" id="UP001559025">
    <property type="component" value="Unassembled WGS sequence"/>
</dbReference>
<dbReference type="SUPFAM" id="SSF54909">
    <property type="entry name" value="Dimeric alpha+beta barrel"/>
    <property type="match status" value="1"/>
</dbReference>
<accession>A0ABV3WM08</accession>
<dbReference type="InterPro" id="IPR005545">
    <property type="entry name" value="YCII"/>
</dbReference>
<dbReference type="EMBL" id="JAZHFV010000001">
    <property type="protein sequence ID" value="MEX4005689.1"/>
    <property type="molecule type" value="Genomic_DNA"/>
</dbReference>
<reference evidence="3 4" key="1">
    <citation type="submission" date="2024-01" db="EMBL/GenBank/DDBJ databases">
        <title>New evidence supports the origin of RcGTA from prophage.</title>
        <authorList>
            <person name="Xu Y."/>
            <person name="Liu B."/>
            <person name="Chen F."/>
        </authorList>
    </citation>
    <scope>NUCLEOTIDE SEQUENCE [LARGE SCALE GENOMIC DNA]</scope>
    <source>
        <strain evidence="3 4">CBW1107-2</strain>
    </source>
</reference>
<evidence type="ECO:0000256" key="1">
    <source>
        <dbReference type="ARBA" id="ARBA00007689"/>
    </source>
</evidence>
<feature type="domain" description="YCII-related" evidence="2">
    <location>
        <begin position="1"/>
        <end position="111"/>
    </location>
</feature>
<dbReference type="PANTHER" id="PTHR35174">
    <property type="entry name" value="BLL7171 PROTEIN-RELATED"/>
    <property type="match status" value="1"/>
</dbReference>
<organism evidence="3 4">
    <name type="scientific">Neoaquamicrobium sediminum</name>
    <dbReference type="NCBI Taxonomy" id="1849104"/>
    <lineage>
        <taxon>Bacteria</taxon>
        <taxon>Pseudomonadati</taxon>
        <taxon>Pseudomonadota</taxon>
        <taxon>Alphaproteobacteria</taxon>
        <taxon>Hyphomicrobiales</taxon>
        <taxon>Phyllobacteriaceae</taxon>
        <taxon>Neoaquamicrobium</taxon>
    </lineage>
</organism>
<protein>
    <submittedName>
        <fullName evidence="3">YciI family protein</fullName>
    </submittedName>
</protein>
<comment type="similarity">
    <text evidence="1">Belongs to the YciI family.</text>
</comment>
<evidence type="ECO:0000259" key="2">
    <source>
        <dbReference type="Pfam" id="PF03795"/>
    </source>
</evidence>
<dbReference type="RefSeq" id="WP_368801151.1">
    <property type="nucleotide sequence ID" value="NZ_JAZHFV010000001.1"/>
</dbReference>
<dbReference type="Pfam" id="PF03795">
    <property type="entry name" value="YCII"/>
    <property type="match status" value="1"/>
</dbReference>
<evidence type="ECO:0000313" key="3">
    <source>
        <dbReference type="EMBL" id="MEX4005689.1"/>
    </source>
</evidence>
<sequence>MKFVCLIHHTQEAFAQMSEAEHSAMQADSLSYDRELMDQGKLFLAQALRLPDEAKTVRSRRRKPMITDGPFAETKEQIVGLIVIEARDMDEAVQIAGRVPLARTGHVEVREAYSIHD</sequence>
<dbReference type="Gene3D" id="3.30.70.1060">
    <property type="entry name" value="Dimeric alpha+beta barrel"/>
    <property type="match status" value="1"/>
</dbReference>
<evidence type="ECO:0000313" key="4">
    <source>
        <dbReference type="Proteomes" id="UP001559025"/>
    </source>
</evidence>
<keyword evidence="4" id="KW-1185">Reference proteome</keyword>